<organism evidence="3 4">
    <name type="scientific">Hydrogenophaga laconesensis</name>
    <dbReference type="NCBI Taxonomy" id="1805971"/>
    <lineage>
        <taxon>Bacteria</taxon>
        <taxon>Pseudomonadati</taxon>
        <taxon>Pseudomonadota</taxon>
        <taxon>Betaproteobacteria</taxon>
        <taxon>Burkholderiales</taxon>
        <taxon>Comamonadaceae</taxon>
        <taxon>Hydrogenophaga</taxon>
    </lineage>
</organism>
<dbReference type="Proteomes" id="UP001265550">
    <property type="component" value="Unassembled WGS sequence"/>
</dbReference>
<comment type="caution">
    <text evidence="3">The sequence shown here is derived from an EMBL/GenBank/DDBJ whole genome shotgun (WGS) entry which is preliminary data.</text>
</comment>
<proteinExistence type="predicted"/>
<keyword evidence="2" id="KW-1133">Transmembrane helix</keyword>
<dbReference type="RefSeq" id="WP_204731210.1">
    <property type="nucleotide sequence ID" value="NZ_JAVDWE010000009.1"/>
</dbReference>
<name>A0ABU1VDW0_9BURK</name>
<feature type="compositionally biased region" description="Low complexity" evidence="1">
    <location>
        <begin position="17"/>
        <end position="28"/>
    </location>
</feature>
<reference evidence="3 4" key="1">
    <citation type="submission" date="2023-07" db="EMBL/GenBank/DDBJ databases">
        <title>Sorghum-associated microbial communities from plants grown in Nebraska, USA.</title>
        <authorList>
            <person name="Schachtman D."/>
        </authorList>
    </citation>
    <scope>NUCLEOTIDE SEQUENCE [LARGE SCALE GENOMIC DNA]</scope>
    <source>
        <strain evidence="3 4">BE240</strain>
    </source>
</reference>
<keyword evidence="4" id="KW-1185">Reference proteome</keyword>
<keyword evidence="2" id="KW-0812">Transmembrane</keyword>
<evidence type="ECO:0000313" key="3">
    <source>
        <dbReference type="EMBL" id="MDR7095535.1"/>
    </source>
</evidence>
<gene>
    <name evidence="3" type="ORF">J2X09_003286</name>
</gene>
<accession>A0ABU1VDW0</accession>
<dbReference type="EMBL" id="JAVDWE010000009">
    <property type="protein sequence ID" value="MDR7095535.1"/>
    <property type="molecule type" value="Genomic_DNA"/>
</dbReference>
<keyword evidence="2" id="KW-0472">Membrane</keyword>
<evidence type="ECO:0000256" key="1">
    <source>
        <dbReference type="SAM" id="MobiDB-lite"/>
    </source>
</evidence>
<protein>
    <submittedName>
        <fullName evidence="3">Uncharacterized protein</fullName>
    </submittedName>
</protein>
<evidence type="ECO:0000256" key="2">
    <source>
        <dbReference type="SAM" id="Phobius"/>
    </source>
</evidence>
<feature type="region of interest" description="Disordered" evidence="1">
    <location>
        <begin position="1"/>
        <end position="28"/>
    </location>
</feature>
<feature type="transmembrane region" description="Helical" evidence="2">
    <location>
        <begin position="57"/>
        <end position="79"/>
    </location>
</feature>
<sequence>MTTPIPSMTGGAGGSAGPSSAEGASYGSGADNSGWNVNFSGVQSASSQQDKSSGAGLVSGIGGAIPWWVWAALGLAVVWRLRSSRK</sequence>
<evidence type="ECO:0000313" key="4">
    <source>
        <dbReference type="Proteomes" id="UP001265550"/>
    </source>
</evidence>